<dbReference type="EMBL" id="CATOUU010000906">
    <property type="protein sequence ID" value="CAI9958587.1"/>
    <property type="molecule type" value="Genomic_DNA"/>
</dbReference>
<feature type="region of interest" description="Disordered" evidence="1">
    <location>
        <begin position="1"/>
        <end position="59"/>
    </location>
</feature>
<feature type="compositionally biased region" description="Basic and acidic residues" evidence="1">
    <location>
        <begin position="28"/>
        <end position="39"/>
    </location>
</feature>
<protein>
    <submittedName>
        <fullName evidence="3">Hypothetical_protein</fullName>
    </submittedName>
</protein>
<comment type="caution">
    <text evidence="2">The sequence shown here is derived from an EMBL/GenBank/DDBJ whole genome shotgun (WGS) entry which is preliminary data.</text>
</comment>
<feature type="compositionally biased region" description="Polar residues" evidence="1">
    <location>
        <begin position="8"/>
        <end position="27"/>
    </location>
</feature>
<evidence type="ECO:0000313" key="3">
    <source>
        <dbReference type="EMBL" id="CAL6010497.1"/>
    </source>
</evidence>
<evidence type="ECO:0000256" key="1">
    <source>
        <dbReference type="SAM" id="MobiDB-lite"/>
    </source>
</evidence>
<dbReference type="EMBL" id="CAXDID020000061">
    <property type="protein sequence ID" value="CAL6010497.1"/>
    <property type="molecule type" value="Genomic_DNA"/>
</dbReference>
<dbReference type="AlphaFoldDB" id="A0AA86UNL2"/>
<feature type="compositionally biased region" description="Polar residues" evidence="1">
    <location>
        <begin position="40"/>
        <end position="59"/>
    </location>
</feature>
<reference evidence="3 4" key="2">
    <citation type="submission" date="2024-07" db="EMBL/GenBank/DDBJ databases">
        <authorList>
            <person name="Akdeniz Z."/>
        </authorList>
    </citation>
    <scope>NUCLEOTIDE SEQUENCE [LARGE SCALE GENOMIC DNA]</scope>
</reference>
<accession>A0AA86UNL2</accession>
<dbReference type="Proteomes" id="UP001642409">
    <property type="component" value="Unassembled WGS sequence"/>
</dbReference>
<reference evidence="2" key="1">
    <citation type="submission" date="2023-06" db="EMBL/GenBank/DDBJ databases">
        <authorList>
            <person name="Kurt Z."/>
        </authorList>
    </citation>
    <scope>NUCLEOTIDE SEQUENCE</scope>
</reference>
<evidence type="ECO:0000313" key="4">
    <source>
        <dbReference type="Proteomes" id="UP001642409"/>
    </source>
</evidence>
<organism evidence="2">
    <name type="scientific">Hexamita inflata</name>
    <dbReference type="NCBI Taxonomy" id="28002"/>
    <lineage>
        <taxon>Eukaryota</taxon>
        <taxon>Metamonada</taxon>
        <taxon>Diplomonadida</taxon>
        <taxon>Hexamitidae</taxon>
        <taxon>Hexamitinae</taxon>
        <taxon>Hexamita</taxon>
    </lineage>
</organism>
<name>A0AA86UNL2_9EUKA</name>
<evidence type="ECO:0000313" key="2">
    <source>
        <dbReference type="EMBL" id="CAI9958587.1"/>
    </source>
</evidence>
<sequence>MKRCIKRQPSSNNTNTTEQPLVQTEGNNEQKETEKRETVSQKQVSESGETGPLTTQQGPAGSLLFSNAYWLVLLLIIIEQQLTIRQQFSFHLLLNTDNVQKQGQETKRNAIFINWKIINHKNYQNTNNQNIYIFTLVKYLLYPLTTQ</sequence>
<gene>
    <name evidence="3" type="ORF">HINF_LOCUS22116</name>
    <name evidence="2" type="ORF">HINF_LOCUS46232</name>
</gene>
<proteinExistence type="predicted"/>
<keyword evidence="4" id="KW-1185">Reference proteome</keyword>